<feature type="transmembrane region" description="Helical" evidence="5">
    <location>
        <begin position="80"/>
        <end position="105"/>
    </location>
</feature>
<keyword evidence="2 5" id="KW-0812">Transmembrane</keyword>
<feature type="transmembrane region" description="Helical" evidence="5">
    <location>
        <begin position="17"/>
        <end position="36"/>
    </location>
</feature>
<evidence type="ECO:0000256" key="2">
    <source>
        <dbReference type="ARBA" id="ARBA00022692"/>
    </source>
</evidence>
<organism evidence="7 8">
    <name type="scientific">Rotaria magnacalcarata</name>
    <dbReference type="NCBI Taxonomy" id="392030"/>
    <lineage>
        <taxon>Eukaryota</taxon>
        <taxon>Metazoa</taxon>
        <taxon>Spiralia</taxon>
        <taxon>Gnathifera</taxon>
        <taxon>Rotifera</taxon>
        <taxon>Eurotatoria</taxon>
        <taxon>Bdelloidea</taxon>
        <taxon>Philodinida</taxon>
        <taxon>Philodinidae</taxon>
        <taxon>Rotaria</taxon>
    </lineage>
</organism>
<dbReference type="Proteomes" id="UP000663866">
    <property type="component" value="Unassembled WGS sequence"/>
</dbReference>
<feature type="transmembrane region" description="Helical" evidence="5">
    <location>
        <begin position="48"/>
        <end position="68"/>
    </location>
</feature>
<gene>
    <name evidence="7" type="ORF">OVN521_LOCUS25892</name>
</gene>
<reference evidence="7" key="1">
    <citation type="submission" date="2021-02" db="EMBL/GenBank/DDBJ databases">
        <authorList>
            <person name="Nowell W R."/>
        </authorList>
    </citation>
    <scope>NUCLEOTIDE SEQUENCE</scope>
</reference>
<keyword evidence="8" id="KW-1185">Reference proteome</keyword>
<comment type="caution">
    <text evidence="7">The sequence shown here is derived from an EMBL/GenBank/DDBJ whole genome shotgun (WGS) entry which is preliminary data.</text>
</comment>
<dbReference type="GO" id="GO:0016020">
    <property type="term" value="C:membrane"/>
    <property type="evidence" value="ECO:0007669"/>
    <property type="project" value="UniProtKB-SubCell"/>
</dbReference>
<dbReference type="SUPFAM" id="SSF81321">
    <property type="entry name" value="Family A G protein-coupled receptor-like"/>
    <property type="match status" value="1"/>
</dbReference>
<feature type="transmembrane region" description="Helical" evidence="5">
    <location>
        <begin position="184"/>
        <end position="203"/>
    </location>
</feature>
<feature type="transmembrane region" description="Helical" evidence="5">
    <location>
        <begin position="126"/>
        <end position="151"/>
    </location>
</feature>
<accession>A0A820AHI0</accession>
<evidence type="ECO:0000256" key="3">
    <source>
        <dbReference type="ARBA" id="ARBA00022989"/>
    </source>
</evidence>
<comment type="subcellular location">
    <subcellularLocation>
        <location evidence="1">Membrane</location>
    </subcellularLocation>
</comment>
<evidence type="ECO:0000256" key="4">
    <source>
        <dbReference type="ARBA" id="ARBA00023136"/>
    </source>
</evidence>
<evidence type="ECO:0000313" key="8">
    <source>
        <dbReference type="Proteomes" id="UP000663866"/>
    </source>
</evidence>
<name>A0A820AHI0_9BILA</name>
<dbReference type="CDD" id="cd00637">
    <property type="entry name" value="7tm_classA_rhodopsin-like"/>
    <property type="match status" value="1"/>
</dbReference>
<sequence>METSAKEAFNVEQTFTTLLRIPALTCSLILFFYLFTERNLRRSLNNHVIIALLIIGLFSQLMDIPFYLNYLRINYVWPPIPVTCILWWFSATGISNLTNILMAWASVEQYILVFHDRWLLNRKKCLLIHDFPLFGIVLYGFIFYITIFKIFSCDNMYTYEWDRCLYPCFYQNGLLGLYDTVSNSILPTPIITICSIGLVIRVIEQRQTLHRHVEWRKYRKMIIQMLSITETFLIFNLPVTCLVLAHFCGLPNGSAGQFEFYAYYLCHFISLLTPFVCVSSMHKVRKRIKQLIMFRTVNNTITPGQISFP</sequence>
<dbReference type="PROSITE" id="PS50262">
    <property type="entry name" value="G_PROTEIN_RECEP_F1_2"/>
    <property type="match status" value="1"/>
</dbReference>
<dbReference type="Gene3D" id="1.20.1070.10">
    <property type="entry name" value="Rhodopsin 7-helix transmembrane proteins"/>
    <property type="match status" value="1"/>
</dbReference>
<evidence type="ECO:0000256" key="5">
    <source>
        <dbReference type="SAM" id="Phobius"/>
    </source>
</evidence>
<dbReference type="EMBL" id="CAJOBG010006611">
    <property type="protein sequence ID" value="CAF4192055.1"/>
    <property type="molecule type" value="Genomic_DNA"/>
</dbReference>
<evidence type="ECO:0000256" key="1">
    <source>
        <dbReference type="ARBA" id="ARBA00004370"/>
    </source>
</evidence>
<evidence type="ECO:0000313" key="7">
    <source>
        <dbReference type="EMBL" id="CAF4192055.1"/>
    </source>
</evidence>
<keyword evidence="4 5" id="KW-0472">Membrane</keyword>
<dbReference type="AlphaFoldDB" id="A0A820AHI0"/>
<dbReference type="InterPro" id="IPR017452">
    <property type="entry name" value="GPCR_Rhodpsn_7TM"/>
</dbReference>
<feature type="domain" description="G-protein coupled receptors family 1 profile" evidence="6">
    <location>
        <begin position="26"/>
        <end position="277"/>
    </location>
</feature>
<protein>
    <recommendedName>
        <fullName evidence="6">G-protein coupled receptors family 1 profile domain-containing protein</fullName>
    </recommendedName>
</protein>
<proteinExistence type="predicted"/>
<evidence type="ECO:0000259" key="6">
    <source>
        <dbReference type="PROSITE" id="PS50262"/>
    </source>
</evidence>
<keyword evidence="3 5" id="KW-1133">Transmembrane helix</keyword>
<feature type="transmembrane region" description="Helical" evidence="5">
    <location>
        <begin position="223"/>
        <end position="248"/>
    </location>
</feature>
<feature type="transmembrane region" description="Helical" evidence="5">
    <location>
        <begin position="260"/>
        <end position="281"/>
    </location>
</feature>